<dbReference type="PANTHER" id="PTHR43162:SF1">
    <property type="entry name" value="PRESTALK A DIFFERENTIATION PROTEIN A"/>
    <property type="match status" value="1"/>
</dbReference>
<dbReference type="Gene3D" id="3.90.25.10">
    <property type="entry name" value="UDP-galactose 4-epimerase, domain 1"/>
    <property type="match status" value="1"/>
</dbReference>
<evidence type="ECO:0000313" key="2">
    <source>
        <dbReference type="EMBL" id="KAB2814764.1"/>
    </source>
</evidence>
<name>A0A6N6RMF4_9FLAO</name>
<dbReference type="PANTHER" id="PTHR43162">
    <property type="match status" value="1"/>
</dbReference>
<reference evidence="2 3" key="1">
    <citation type="submission" date="2019-09" db="EMBL/GenBank/DDBJ databases">
        <title>Genomes of family Cryomorphaceae.</title>
        <authorList>
            <person name="Bowman J.P."/>
        </authorList>
    </citation>
    <scope>NUCLEOTIDE SEQUENCE [LARGE SCALE GENOMIC DNA]</scope>
    <source>
        <strain evidence="2 3">LMG 25704</strain>
    </source>
</reference>
<feature type="domain" description="NmrA-like" evidence="1">
    <location>
        <begin position="3"/>
        <end position="231"/>
    </location>
</feature>
<evidence type="ECO:0000259" key="1">
    <source>
        <dbReference type="Pfam" id="PF05368"/>
    </source>
</evidence>
<dbReference type="EMBL" id="WBVO01000001">
    <property type="protein sequence ID" value="KAB2814764.1"/>
    <property type="molecule type" value="Genomic_DNA"/>
</dbReference>
<dbReference type="Pfam" id="PF05368">
    <property type="entry name" value="NmrA"/>
    <property type="match status" value="1"/>
</dbReference>
<dbReference type="RefSeq" id="WP_151666342.1">
    <property type="nucleotide sequence ID" value="NZ_WBVO01000001.1"/>
</dbReference>
<dbReference type="InterPro" id="IPR036291">
    <property type="entry name" value="NAD(P)-bd_dom_sf"/>
</dbReference>
<proteinExistence type="predicted"/>
<dbReference type="OrthoDB" id="2149806at2"/>
<dbReference type="Gene3D" id="3.40.50.720">
    <property type="entry name" value="NAD(P)-binding Rossmann-like Domain"/>
    <property type="match status" value="1"/>
</dbReference>
<evidence type="ECO:0000313" key="3">
    <source>
        <dbReference type="Proteomes" id="UP000468650"/>
    </source>
</evidence>
<dbReference type="Proteomes" id="UP000468650">
    <property type="component" value="Unassembled WGS sequence"/>
</dbReference>
<dbReference type="SUPFAM" id="SSF51735">
    <property type="entry name" value="NAD(P)-binding Rossmann-fold domains"/>
    <property type="match status" value="1"/>
</dbReference>
<organism evidence="2 3">
    <name type="scientific">Phaeocystidibacter luteus</name>
    <dbReference type="NCBI Taxonomy" id="911197"/>
    <lineage>
        <taxon>Bacteria</taxon>
        <taxon>Pseudomonadati</taxon>
        <taxon>Bacteroidota</taxon>
        <taxon>Flavobacteriia</taxon>
        <taxon>Flavobacteriales</taxon>
        <taxon>Phaeocystidibacteraceae</taxon>
        <taxon>Phaeocystidibacter</taxon>
    </lineage>
</organism>
<protein>
    <submittedName>
        <fullName evidence="2">NAD(P)H-binding protein</fullName>
    </submittedName>
</protein>
<comment type="caution">
    <text evidence="2">The sequence shown here is derived from an EMBL/GenBank/DDBJ whole genome shotgun (WGS) entry which is preliminary data.</text>
</comment>
<sequence length="291" mass="32854">MKQKRALITGATGNVGQAVIEFLNEIHDTELLSIHAGVRSKEKAAGKFPDSVSLITFDFEDQTTHEAAFEDVDVLFLLRPPQISDVKGVFAPMLNTAVKCGINKVVFLSVQGVESSSVIPHHKIEAIIRKLQFEYVFLRPSYFMQNLTTTLLPEIRNKRTITLPSANAVFNWIDVKNIGEVGAYAVNDFESFRNRAIELTGEENLNFKEVANLLSKTLDLQITYRPVSPFTFFFQKAKNSSLGYAFVVTMLHFLPRVQNAPIINHNFLEICGSPPTRLEDFITRERKQFTP</sequence>
<dbReference type="InterPro" id="IPR008030">
    <property type="entry name" value="NmrA-like"/>
</dbReference>
<dbReference type="InterPro" id="IPR051604">
    <property type="entry name" value="Ergot_Alk_Oxidoreductase"/>
</dbReference>
<keyword evidence="3" id="KW-1185">Reference proteome</keyword>
<accession>A0A6N6RMF4</accession>
<dbReference type="AlphaFoldDB" id="A0A6N6RMF4"/>
<gene>
    <name evidence="2" type="ORF">F8C67_03185</name>
</gene>